<protein>
    <submittedName>
        <fullName evidence="3">PorT family protein</fullName>
    </submittedName>
</protein>
<name>A0A7H0GS78_9BACT</name>
<feature type="chain" id="PRO_5029001567" evidence="1">
    <location>
        <begin position="20"/>
        <end position="387"/>
    </location>
</feature>
<dbReference type="KEGG" id="hqi:H9L05_13665"/>
<evidence type="ECO:0000313" key="3">
    <source>
        <dbReference type="EMBL" id="QNP51144.1"/>
    </source>
</evidence>
<dbReference type="Pfam" id="PF13568">
    <property type="entry name" value="OMP_b-brl_2"/>
    <property type="match status" value="1"/>
</dbReference>
<evidence type="ECO:0000313" key="4">
    <source>
        <dbReference type="Proteomes" id="UP000516093"/>
    </source>
</evidence>
<dbReference type="SUPFAM" id="SSF56925">
    <property type="entry name" value="OMPA-like"/>
    <property type="match status" value="1"/>
</dbReference>
<accession>A0A7H0GS78</accession>
<proteinExistence type="predicted"/>
<evidence type="ECO:0000259" key="2">
    <source>
        <dbReference type="Pfam" id="PF13568"/>
    </source>
</evidence>
<dbReference type="EMBL" id="CP060784">
    <property type="protein sequence ID" value="QNP51144.1"/>
    <property type="molecule type" value="Genomic_DNA"/>
</dbReference>
<dbReference type="RefSeq" id="WP_187731439.1">
    <property type="nucleotide sequence ID" value="NZ_BMFN01000004.1"/>
</dbReference>
<organism evidence="3 4">
    <name type="scientific">Hymenobacter qilianensis</name>
    <dbReference type="NCBI Taxonomy" id="1385715"/>
    <lineage>
        <taxon>Bacteria</taxon>
        <taxon>Pseudomonadati</taxon>
        <taxon>Bacteroidota</taxon>
        <taxon>Cytophagia</taxon>
        <taxon>Cytophagales</taxon>
        <taxon>Hymenobacteraceae</taxon>
        <taxon>Hymenobacter</taxon>
    </lineage>
</organism>
<feature type="signal peptide" evidence="1">
    <location>
        <begin position="1"/>
        <end position="19"/>
    </location>
</feature>
<gene>
    <name evidence="3" type="ORF">H9L05_13665</name>
</gene>
<dbReference type="InterPro" id="IPR025665">
    <property type="entry name" value="Beta-barrel_OMP_2"/>
</dbReference>
<dbReference type="AlphaFoldDB" id="A0A7H0GS78"/>
<reference evidence="3 4" key="1">
    <citation type="submission" date="2020-08" db="EMBL/GenBank/DDBJ databases">
        <title>Genome sequence of Hymenobacter qilianensis JCM 19763T.</title>
        <authorList>
            <person name="Hyun D.-W."/>
            <person name="Bae J.-W."/>
        </authorList>
    </citation>
    <scope>NUCLEOTIDE SEQUENCE [LARGE SCALE GENOMIC DNA]</scope>
    <source>
        <strain evidence="3 4">JCM 19763</strain>
    </source>
</reference>
<dbReference type="Gene3D" id="2.40.160.20">
    <property type="match status" value="1"/>
</dbReference>
<dbReference type="Proteomes" id="UP000516093">
    <property type="component" value="Chromosome"/>
</dbReference>
<sequence length="387" mass="42589">MKKLLLFAISCLIFKGVNAQSNGPYYVVTAKGDTLRGRVQLVGKQNNKVRLYRPGIEPIEFGAEEISSYGSNTGPVRVSKKIGLGGPSQFLVPLVVGYASLYTAENEKQEKLYYLQVADSAHVKVVERATHQLTLAQTLPGCPSLNFGSDEIQSRYPYTTQGMIQLIMAYNQCSHPTQPSTVVKHALGWQASFGVKAGINSSRFDLDGISYAGFGERKDATGYQVGASVNFSTLTHFSLQLEANYVQLRGSYGPYELYYYNLGNPENIHTIRINYSQIQIPLLVRYEFGQGVWRPYLNAGPNVAIKISDSSADTFAPTTSPQSDPIEVSKRAFGVAAGGGIMIHRPSSPILSLEMRYNRMNHGVAHTGYAVHLRRQHSIHLVLGIAF</sequence>
<keyword evidence="1" id="KW-0732">Signal</keyword>
<keyword evidence="4" id="KW-1185">Reference proteome</keyword>
<feature type="domain" description="Outer membrane protein beta-barrel" evidence="2">
    <location>
        <begin position="192"/>
        <end position="358"/>
    </location>
</feature>
<evidence type="ECO:0000256" key="1">
    <source>
        <dbReference type="SAM" id="SignalP"/>
    </source>
</evidence>
<dbReference type="InterPro" id="IPR011250">
    <property type="entry name" value="OMP/PagP_B-barrel"/>
</dbReference>